<evidence type="ECO:0000256" key="2">
    <source>
        <dbReference type="ARBA" id="ARBA00022723"/>
    </source>
</evidence>
<name>A0A2C6DBC6_9GAMM</name>
<keyword evidence="6" id="KW-0436">Ligase</keyword>
<dbReference type="EMBL" id="CAADJA010000002">
    <property type="protein sequence ID" value="VFS46460.1"/>
    <property type="molecule type" value="Genomic_DNA"/>
</dbReference>
<reference evidence="6 8" key="3">
    <citation type="submission" date="2019-03" db="EMBL/GenBank/DDBJ databases">
        <authorList>
            <consortium name="Pathogen Informatics"/>
        </authorList>
    </citation>
    <scope>NUCLEOTIDE SEQUENCE [LARGE SCALE GENOMIC DNA]</scope>
    <source>
        <strain evidence="6 8">NCTC12282</strain>
    </source>
</reference>
<evidence type="ECO:0000259" key="4">
    <source>
        <dbReference type="Pfam" id="PF07973"/>
    </source>
</evidence>
<feature type="domain" description="Threonyl/alanyl tRNA synthetase SAD" evidence="4">
    <location>
        <begin position="164"/>
        <end position="198"/>
    </location>
</feature>
<dbReference type="GO" id="GO:0005524">
    <property type="term" value="F:ATP binding"/>
    <property type="evidence" value="ECO:0007669"/>
    <property type="project" value="InterPro"/>
</dbReference>
<keyword evidence="7" id="KW-1185">Reference proteome</keyword>
<dbReference type="OrthoDB" id="9812949at2"/>
<dbReference type="Gene3D" id="2.40.30.130">
    <property type="match status" value="1"/>
</dbReference>
<dbReference type="GO" id="GO:0046872">
    <property type="term" value="F:metal ion binding"/>
    <property type="evidence" value="ECO:0007669"/>
    <property type="project" value="UniProtKB-KW"/>
</dbReference>
<accession>A0A2C6DBC6</accession>
<evidence type="ECO:0000256" key="1">
    <source>
        <dbReference type="ARBA" id="ARBA00001947"/>
    </source>
</evidence>
<dbReference type="PANTHER" id="PTHR43462:SF2">
    <property type="entry name" value="THREONYL AND ALANYL TRNA SYNTHETASE SECOND ADDITIONAL DOMAIN-CONTAINING PROTEIN"/>
    <property type="match status" value="1"/>
</dbReference>
<dbReference type="Gene3D" id="3.30.980.10">
    <property type="entry name" value="Threonyl-trna Synthetase, Chain A, domain 2"/>
    <property type="match status" value="2"/>
</dbReference>
<dbReference type="SUPFAM" id="SSF50447">
    <property type="entry name" value="Translation proteins"/>
    <property type="match status" value="1"/>
</dbReference>
<keyword evidence="3" id="KW-0862">Zinc</keyword>
<proteinExistence type="predicted"/>
<dbReference type="EC" id="6.1.1.7" evidence="6"/>
<dbReference type="Proteomes" id="UP000373449">
    <property type="component" value="Unassembled WGS sequence"/>
</dbReference>
<dbReference type="Pfam" id="PF07973">
    <property type="entry name" value="tRNA_SAD"/>
    <property type="match status" value="1"/>
</dbReference>
<dbReference type="Proteomes" id="UP000224974">
    <property type="component" value="Unassembled WGS sequence"/>
</dbReference>
<dbReference type="PANTHER" id="PTHR43462">
    <property type="entry name" value="ALANYL-TRNA EDITING PROTEIN"/>
    <property type="match status" value="1"/>
</dbReference>
<reference evidence="7" key="2">
    <citation type="submission" date="2017-09" db="EMBL/GenBank/DDBJ databases">
        <title>FDA dAtabase for Regulatory Grade micrObial Sequences (FDA-ARGOS): Supporting development and validation of Infectious Disease Dx tests.</title>
        <authorList>
            <person name="Minogue T."/>
            <person name="Wolcott M."/>
            <person name="Wasieloski L."/>
            <person name="Aguilar W."/>
            <person name="Moore D."/>
            <person name="Tallon L."/>
            <person name="Sadzewicz L."/>
            <person name="Ott S."/>
            <person name="Zhao X."/>
            <person name="Nagaraj S."/>
            <person name="Vavikolanu K."/>
            <person name="Aluvathingal J."/>
            <person name="Nadendla S."/>
            <person name="Sichtig H."/>
        </authorList>
    </citation>
    <scope>NUCLEOTIDE SEQUENCE [LARGE SCALE GENOMIC DNA]</scope>
    <source>
        <strain evidence="7">FDAARGOS_387</strain>
    </source>
</reference>
<keyword evidence="2" id="KW-0479">Metal-binding</keyword>
<dbReference type="GO" id="GO:0004813">
    <property type="term" value="F:alanine-tRNA ligase activity"/>
    <property type="evidence" value="ECO:0007669"/>
    <property type="project" value="UniProtKB-EC"/>
</dbReference>
<evidence type="ECO:0000313" key="8">
    <source>
        <dbReference type="Proteomes" id="UP000373449"/>
    </source>
</evidence>
<evidence type="ECO:0000313" key="7">
    <source>
        <dbReference type="Proteomes" id="UP000224974"/>
    </source>
</evidence>
<organism evidence="5 7">
    <name type="scientific">Budvicia aquatica</name>
    <dbReference type="NCBI Taxonomy" id="82979"/>
    <lineage>
        <taxon>Bacteria</taxon>
        <taxon>Pseudomonadati</taxon>
        <taxon>Pseudomonadota</taxon>
        <taxon>Gammaproteobacteria</taxon>
        <taxon>Enterobacterales</taxon>
        <taxon>Budviciaceae</taxon>
        <taxon>Budvicia</taxon>
    </lineage>
</organism>
<dbReference type="InterPro" id="IPR009000">
    <property type="entry name" value="Transl_B-barrel_sf"/>
</dbReference>
<dbReference type="SUPFAM" id="SSF55186">
    <property type="entry name" value="ThrRS/AlaRS common domain"/>
    <property type="match status" value="1"/>
</dbReference>
<dbReference type="InterPro" id="IPR018163">
    <property type="entry name" value="Thr/Ala-tRNA-synth_IIc_edit"/>
</dbReference>
<dbReference type="AlphaFoldDB" id="A0A2C6DBC6"/>
<dbReference type="STRING" id="1111728.GCA_000427805_04490"/>
<gene>
    <name evidence="6" type="primary">alaS_1</name>
    <name evidence="5" type="ORF">CRN84_03805</name>
    <name evidence="6" type="ORF">NCTC12282_01369</name>
</gene>
<dbReference type="InterPro" id="IPR051335">
    <property type="entry name" value="Alanyl-tRNA_Editing_Enzymes"/>
</dbReference>
<evidence type="ECO:0000256" key="3">
    <source>
        <dbReference type="ARBA" id="ARBA00022833"/>
    </source>
</evidence>
<dbReference type="RefSeq" id="WP_029093780.1">
    <property type="nucleotide sequence ID" value="NZ_CAADJA010000002.1"/>
</dbReference>
<comment type="cofactor">
    <cofactor evidence="1">
        <name>Zn(2+)</name>
        <dbReference type="ChEBI" id="CHEBI:29105"/>
    </cofactor>
</comment>
<reference evidence="5" key="1">
    <citation type="submission" date="2017-09" db="EMBL/GenBank/DDBJ databases">
        <title>FDA dAtabase for Regulatory Grade micrObial Sequences (FDA-ARGOS): Supporting development and validation of Infectious Disease Dx tests.</title>
        <authorList>
            <person name="Minogue T."/>
            <person name="Wolcott M."/>
            <person name="Wasieloski L."/>
            <person name="Aguilar W."/>
            <person name="Moore D."/>
            <person name="Tallon L.J."/>
            <person name="Sadzewicz L."/>
            <person name="Ott S."/>
            <person name="Zhao X."/>
            <person name="Nagaraj S."/>
            <person name="Vavikolanu K."/>
            <person name="Aluvathingal J."/>
            <person name="Nadendla S."/>
            <person name="Sichtig H."/>
        </authorList>
    </citation>
    <scope>NUCLEOTIDE SEQUENCE</scope>
    <source>
        <strain evidence="5">FDAARGOS_387</strain>
    </source>
</reference>
<evidence type="ECO:0000313" key="6">
    <source>
        <dbReference type="EMBL" id="VFS46460.1"/>
    </source>
</evidence>
<dbReference type="EMBL" id="PDDX01000001">
    <property type="protein sequence ID" value="PHI28516.1"/>
    <property type="molecule type" value="Genomic_DNA"/>
</dbReference>
<protein>
    <submittedName>
        <fullName evidence="6">Alanine--tRNA ligase</fullName>
        <ecNumber evidence="6">6.1.1.7</ecNumber>
    </submittedName>
    <submittedName>
        <fullName evidence="5">Serine-tRNA(Ala) deacylase AlaX</fullName>
    </submittedName>
</protein>
<sequence length="209" mass="22318">MTVALFFHTDSLCTDAQVVSCESSADGFAVILNQTLFHPQGGGQLGDTGHIGGNKVTKVVKNGEDIIHYSESAVALGQVDIQVDAERRLLNSRLHSAGHLIGHIGEAYGLQAIKGHHWPGEAKVSFKPLSGSKVINAESIQQEIDKLISADLPRYTRTNEDSMRMVGFGTLEPYACGGTHVAHLGMIGSVVITGVKEKKGIISVSYQVI</sequence>
<evidence type="ECO:0000313" key="5">
    <source>
        <dbReference type="EMBL" id="PHI28516.1"/>
    </source>
</evidence>
<dbReference type="GO" id="GO:0043039">
    <property type="term" value="P:tRNA aminoacylation"/>
    <property type="evidence" value="ECO:0007669"/>
    <property type="project" value="InterPro"/>
</dbReference>
<dbReference type="InterPro" id="IPR012947">
    <property type="entry name" value="tRNA_SAD"/>
</dbReference>